<dbReference type="AlphaFoldDB" id="A0A430HJ83"/>
<protein>
    <recommendedName>
        <fullName evidence="2">Surface-adhesin protein E-like domain-containing protein</fullName>
    </recommendedName>
</protein>
<accession>A0A430HJ83</accession>
<dbReference type="OrthoDB" id="8776126at2"/>
<evidence type="ECO:0000259" key="2">
    <source>
        <dbReference type="Pfam" id="PF16747"/>
    </source>
</evidence>
<evidence type="ECO:0000313" key="4">
    <source>
        <dbReference type="Proteomes" id="UP000278085"/>
    </source>
</evidence>
<organism evidence="3 4">
    <name type="scientific">Massilia atriviolacea</name>
    <dbReference type="NCBI Taxonomy" id="2495579"/>
    <lineage>
        <taxon>Bacteria</taxon>
        <taxon>Pseudomonadati</taxon>
        <taxon>Pseudomonadota</taxon>
        <taxon>Betaproteobacteria</taxon>
        <taxon>Burkholderiales</taxon>
        <taxon>Oxalobacteraceae</taxon>
        <taxon>Telluria group</taxon>
        <taxon>Massilia</taxon>
    </lineage>
</organism>
<proteinExistence type="predicted"/>
<comment type="caution">
    <text evidence="3">The sequence shown here is derived from an EMBL/GenBank/DDBJ whole genome shotgun (WGS) entry which is preliminary data.</text>
</comment>
<dbReference type="Pfam" id="PF16747">
    <property type="entry name" value="Adhesin_E"/>
    <property type="match status" value="1"/>
</dbReference>
<evidence type="ECO:0000313" key="3">
    <source>
        <dbReference type="EMBL" id="RSZ57596.1"/>
    </source>
</evidence>
<feature type="signal peptide" evidence="1">
    <location>
        <begin position="1"/>
        <end position="17"/>
    </location>
</feature>
<dbReference type="Proteomes" id="UP000278085">
    <property type="component" value="Unassembled WGS sequence"/>
</dbReference>
<keyword evidence="4" id="KW-1185">Reference proteome</keyword>
<sequence>MKPLLLACLMLPLLAQAAQWVKVPVGSSAGSQSYIDRSSIIRSDKSYKVWSLVSYAKEQATPEGTPYLSMKALHLYSCAERTTTLLSQVYYAEAMGKGPVSQSFKYEKFAPEDIVPDSVADGALQVICKRRK</sequence>
<name>A0A430HJ83_9BURK</name>
<feature type="domain" description="Surface-adhesin protein E-like" evidence="2">
    <location>
        <begin position="20"/>
        <end position="129"/>
    </location>
</feature>
<feature type="chain" id="PRO_5019149198" description="Surface-adhesin protein E-like domain-containing protein" evidence="1">
    <location>
        <begin position="18"/>
        <end position="132"/>
    </location>
</feature>
<reference evidence="3 4" key="1">
    <citation type="submission" date="2018-12" db="EMBL/GenBank/DDBJ databases">
        <authorList>
            <person name="Yang E."/>
        </authorList>
    </citation>
    <scope>NUCLEOTIDE SEQUENCE [LARGE SCALE GENOMIC DNA]</scope>
    <source>
        <strain evidence="3 4">SOD</strain>
    </source>
</reference>
<gene>
    <name evidence="3" type="ORF">EJB06_18060</name>
</gene>
<dbReference type="RefSeq" id="WP_126075408.1">
    <property type="nucleotide sequence ID" value="NZ_CP051166.1"/>
</dbReference>
<keyword evidence="1" id="KW-0732">Signal</keyword>
<dbReference type="EMBL" id="RXLQ01000009">
    <property type="protein sequence ID" value="RSZ57596.1"/>
    <property type="molecule type" value="Genomic_DNA"/>
</dbReference>
<dbReference type="InterPro" id="IPR031939">
    <property type="entry name" value="Adhesin_E-like"/>
</dbReference>
<evidence type="ECO:0000256" key="1">
    <source>
        <dbReference type="SAM" id="SignalP"/>
    </source>
</evidence>